<evidence type="ECO:0000313" key="1">
    <source>
        <dbReference type="EMBL" id="SDJ61688.1"/>
    </source>
</evidence>
<proteinExistence type="predicted"/>
<accession>A0A1G8V6J0</accession>
<keyword evidence="2" id="KW-1185">Reference proteome</keyword>
<evidence type="ECO:0000313" key="2">
    <source>
        <dbReference type="Proteomes" id="UP000198706"/>
    </source>
</evidence>
<dbReference type="RefSeq" id="WP_084336945.1">
    <property type="nucleotide sequence ID" value="NZ_FNFD01000002.1"/>
</dbReference>
<gene>
    <name evidence="1" type="ORF">SAMN05216186_102116</name>
</gene>
<protein>
    <submittedName>
        <fullName evidence="1">Uncharacterized protein</fullName>
    </submittedName>
</protein>
<dbReference type="STRING" id="137658.SAMN05216186_102116"/>
<organism evidence="1 2">
    <name type="scientific">Pseudomonas indica</name>
    <dbReference type="NCBI Taxonomy" id="137658"/>
    <lineage>
        <taxon>Bacteria</taxon>
        <taxon>Pseudomonadati</taxon>
        <taxon>Pseudomonadota</taxon>
        <taxon>Gammaproteobacteria</taxon>
        <taxon>Pseudomonadales</taxon>
        <taxon>Pseudomonadaceae</taxon>
        <taxon>Pseudomonas</taxon>
    </lineage>
</organism>
<sequence>MAQGFLARIAGRTQQILATVISAGAANAGEIVALGPDGRLDDSVLPTGVGANTNQATASELLGAGKYVQFHDDGGAFSVRLADNSNGRAADGFVLEEVALGQPATVYPLDAVNAALTGLTVGGRYWLGTAGGVIAVPLDEADEANVNKISQYLGVAKSATELITEDDGYVVL</sequence>
<reference evidence="1 2" key="1">
    <citation type="submission" date="2016-10" db="EMBL/GenBank/DDBJ databases">
        <authorList>
            <person name="de Groot N.N."/>
        </authorList>
    </citation>
    <scope>NUCLEOTIDE SEQUENCE [LARGE SCALE GENOMIC DNA]</scope>
    <source>
        <strain evidence="1 2">JCM 21544</strain>
    </source>
</reference>
<name>A0A1G8V6J0_9PSED</name>
<dbReference type="Proteomes" id="UP000198706">
    <property type="component" value="Unassembled WGS sequence"/>
</dbReference>
<dbReference type="EMBL" id="FNFD01000002">
    <property type="protein sequence ID" value="SDJ61688.1"/>
    <property type="molecule type" value="Genomic_DNA"/>
</dbReference>
<dbReference type="AlphaFoldDB" id="A0A1G8V6J0"/>